<feature type="region of interest" description="Disordered" evidence="1">
    <location>
        <begin position="1"/>
        <end position="102"/>
    </location>
</feature>
<proteinExistence type="predicted"/>
<keyword evidence="3" id="KW-1185">Reference proteome</keyword>
<sequence length="203" mass="23232">MSAKPESQPVPPTAGDNHEVNTSEVDPVVAEHHKRRFFPLFKRRNAKKAEEADAEGSLDADGKPKKARKERKFKRERKPKEEKPEQNPATYPSAAAPFDGQPGDEVKDICLEYYGGMLRGVARPVREIVEGQLHFDTYMERITTGELKQRKKVMRAEEKGLIVLMKAHSRAVRAESKREEREKAEGRGRGRRRRRRAPRRAPA</sequence>
<feature type="compositionally biased region" description="Basic residues" evidence="1">
    <location>
        <begin position="32"/>
        <end position="46"/>
    </location>
</feature>
<name>S9TEC4_9TRYP</name>
<evidence type="ECO:0000313" key="3">
    <source>
        <dbReference type="Proteomes" id="UP000015354"/>
    </source>
</evidence>
<evidence type="ECO:0000256" key="1">
    <source>
        <dbReference type="SAM" id="MobiDB-lite"/>
    </source>
</evidence>
<gene>
    <name evidence="2" type="ORF">STCU_11303</name>
</gene>
<dbReference type="EMBL" id="ATMH01011227">
    <property type="protein sequence ID" value="EPY16407.1"/>
    <property type="molecule type" value="Genomic_DNA"/>
</dbReference>
<feature type="compositionally biased region" description="Basic residues" evidence="1">
    <location>
        <begin position="65"/>
        <end position="77"/>
    </location>
</feature>
<dbReference type="Proteomes" id="UP000015354">
    <property type="component" value="Unassembled WGS sequence"/>
</dbReference>
<dbReference type="AlphaFoldDB" id="S9TEC4"/>
<evidence type="ECO:0000313" key="2">
    <source>
        <dbReference type="EMBL" id="EPY16407.1"/>
    </source>
</evidence>
<accession>S9TEC4</accession>
<feature type="compositionally biased region" description="Basic and acidic residues" evidence="1">
    <location>
        <begin position="172"/>
        <end position="188"/>
    </location>
</feature>
<feature type="compositionally biased region" description="Basic residues" evidence="1">
    <location>
        <begin position="189"/>
        <end position="203"/>
    </location>
</feature>
<comment type="caution">
    <text evidence="2">The sequence shown here is derived from an EMBL/GenBank/DDBJ whole genome shotgun (WGS) entry which is preliminary data.</text>
</comment>
<organism evidence="2 3">
    <name type="scientific">Strigomonas culicis</name>
    <dbReference type="NCBI Taxonomy" id="28005"/>
    <lineage>
        <taxon>Eukaryota</taxon>
        <taxon>Discoba</taxon>
        <taxon>Euglenozoa</taxon>
        <taxon>Kinetoplastea</taxon>
        <taxon>Metakinetoplastina</taxon>
        <taxon>Trypanosomatida</taxon>
        <taxon>Trypanosomatidae</taxon>
        <taxon>Strigomonadinae</taxon>
        <taxon>Strigomonas</taxon>
    </lineage>
</organism>
<feature type="region of interest" description="Disordered" evidence="1">
    <location>
        <begin position="170"/>
        <end position="203"/>
    </location>
</feature>
<protein>
    <submittedName>
        <fullName evidence="2">Uncharacterized protein</fullName>
    </submittedName>
</protein>
<reference evidence="2 3" key="1">
    <citation type="journal article" date="2013" name="PLoS ONE">
        <title>Predicting the Proteins of Angomonas deanei, Strigomonas culicis and Their Respective Endosymbionts Reveals New Aspects of the Trypanosomatidae Family.</title>
        <authorList>
            <person name="Motta M.C."/>
            <person name="Martins A.C."/>
            <person name="de Souza S.S."/>
            <person name="Catta-Preta C.M."/>
            <person name="Silva R."/>
            <person name="Klein C.C."/>
            <person name="de Almeida L.G."/>
            <person name="de Lima Cunha O."/>
            <person name="Ciapina L.P."/>
            <person name="Brocchi M."/>
            <person name="Colabardini A.C."/>
            <person name="de Araujo Lima B."/>
            <person name="Machado C.R."/>
            <person name="de Almeida Soares C.M."/>
            <person name="Probst C.M."/>
            <person name="de Menezes C.B."/>
            <person name="Thompson C.E."/>
            <person name="Bartholomeu D.C."/>
            <person name="Gradia D.F."/>
            <person name="Pavoni D.P."/>
            <person name="Grisard E.C."/>
            <person name="Fantinatti-Garboggini F."/>
            <person name="Marchini F.K."/>
            <person name="Rodrigues-Luiz G.F."/>
            <person name="Wagner G."/>
            <person name="Goldman G.H."/>
            <person name="Fietto J.L."/>
            <person name="Elias M.C."/>
            <person name="Goldman M.H."/>
            <person name="Sagot M.F."/>
            <person name="Pereira M."/>
            <person name="Stoco P.H."/>
            <person name="de Mendonca-Neto R.P."/>
            <person name="Teixeira S.M."/>
            <person name="Maciel T.E."/>
            <person name="de Oliveira Mendes T.A."/>
            <person name="Urmenyi T.P."/>
            <person name="de Souza W."/>
            <person name="Schenkman S."/>
            <person name="de Vasconcelos A.T."/>
        </authorList>
    </citation>
    <scope>NUCLEOTIDE SEQUENCE [LARGE SCALE GENOMIC DNA]</scope>
</reference>